<name>A0AAN7WCD3_9PEZI</name>
<protein>
    <submittedName>
        <fullName evidence="1">Uncharacterized protein</fullName>
    </submittedName>
</protein>
<dbReference type="AlphaFoldDB" id="A0AAN7WCD3"/>
<gene>
    <name evidence="1" type="ORF">LTR97_008255</name>
</gene>
<comment type="caution">
    <text evidence="1">The sequence shown here is derived from an EMBL/GenBank/DDBJ whole genome shotgun (WGS) entry which is preliminary data.</text>
</comment>
<organism evidence="1 2">
    <name type="scientific">Elasticomyces elasticus</name>
    <dbReference type="NCBI Taxonomy" id="574655"/>
    <lineage>
        <taxon>Eukaryota</taxon>
        <taxon>Fungi</taxon>
        <taxon>Dikarya</taxon>
        <taxon>Ascomycota</taxon>
        <taxon>Pezizomycotina</taxon>
        <taxon>Dothideomycetes</taxon>
        <taxon>Dothideomycetidae</taxon>
        <taxon>Mycosphaerellales</taxon>
        <taxon>Teratosphaeriaceae</taxon>
        <taxon>Elasticomyces</taxon>
    </lineage>
</organism>
<evidence type="ECO:0000313" key="2">
    <source>
        <dbReference type="Proteomes" id="UP001310594"/>
    </source>
</evidence>
<accession>A0AAN7WCD3</accession>
<proteinExistence type="predicted"/>
<evidence type="ECO:0000313" key="1">
    <source>
        <dbReference type="EMBL" id="KAK5695835.1"/>
    </source>
</evidence>
<reference evidence="1" key="1">
    <citation type="submission" date="2023-08" db="EMBL/GenBank/DDBJ databases">
        <title>Black Yeasts Isolated from many extreme environments.</title>
        <authorList>
            <person name="Coleine C."/>
            <person name="Stajich J.E."/>
            <person name="Selbmann L."/>
        </authorList>
    </citation>
    <scope>NUCLEOTIDE SEQUENCE</scope>
    <source>
        <strain evidence="1">CCFEE 5810</strain>
    </source>
</reference>
<dbReference type="EMBL" id="JAVRQU010000013">
    <property type="protein sequence ID" value="KAK5695835.1"/>
    <property type="molecule type" value="Genomic_DNA"/>
</dbReference>
<dbReference type="Proteomes" id="UP001310594">
    <property type="component" value="Unassembled WGS sequence"/>
</dbReference>
<sequence length="254" mass="28809">MPHDRALQAARSQCEPPRPSTELVMAAAAPTLLTIPAEMRNNIYELVFGTQPAEANLLDPTPPSKALLLGCREIYDEAKGLYSTAYKSYWAQTRFRIPDIPVFTRLSIRLTKDELEAVNHLQFTTTRRQFHECFGGWWLECLRLAPAGPDHKNNLISYARRANGRWVCTSQTNPGPSGLRPRVLLIPQRGQMDFEGLNAEDLATLQSTPQETQRSAHRRIMEKAELDFLLGCELKLAEVDDTQCFVRNRDEVQT</sequence>